<reference evidence="12 13" key="1">
    <citation type="submission" date="2024-01" db="EMBL/GenBank/DDBJ databases">
        <title>Uliginosibacterium soil sp. nov.</title>
        <authorList>
            <person name="Lv Y."/>
        </authorList>
    </citation>
    <scope>NUCLEOTIDE SEQUENCE [LARGE SCALE GENOMIC DNA]</scope>
    <source>
        <strain evidence="12 13">H3</strain>
    </source>
</reference>
<dbReference type="InterPro" id="IPR045584">
    <property type="entry name" value="Pilin-like"/>
</dbReference>
<evidence type="ECO:0000256" key="5">
    <source>
        <dbReference type="ARBA" id="ARBA00022481"/>
    </source>
</evidence>
<dbReference type="Pfam" id="PF08334">
    <property type="entry name" value="T2SSG"/>
    <property type="match status" value="1"/>
</dbReference>
<keyword evidence="5" id="KW-0488">Methylation</keyword>
<proteinExistence type="inferred from homology"/>
<evidence type="ECO:0000256" key="9">
    <source>
        <dbReference type="ARBA" id="ARBA00023136"/>
    </source>
</evidence>
<comment type="subcellular location">
    <subcellularLocation>
        <location evidence="1">Cell inner membrane</location>
        <topology evidence="1">Single-pass membrane protein</topology>
    </subcellularLocation>
</comment>
<keyword evidence="6" id="KW-0997">Cell inner membrane</keyword>
<evidence type="ECO:0000256" key="3">
    <source>
        <dbReference type="ARBA" id="ARBA00020042"/>
    </source>
</evidence>
<dbReference type="SUPFAM" id="SSF54523">
    <property type="entry name" value="Pili subunits"/>
    <property type="match status" value="1"/>
</dbReference>
<dbReference type="Pfam" id="PF07963">
    <property type="entry name" value="N_methyl"/>
    <property type="match status" value="1"/>
</dbReference>
<dbReference type="EMBL" id="JAYXHS010000005">
    <property type="protein sequence ID" value="MEC5388141.1"/>
    <property type="molecule type" value="Genomic_DNA"/>
</dbReference>
<dbReference type="InterPro" id="IPR012902">
    <property type="entry name" value="N_methyl_site"/>
</dbReference>
<evidence type="ECO:0000313" key="12">
    <source>
        <dbReference type="EMBL" id="MEC5388141.1"/>
    </source>
</evidence>
<gene>
    <name evidence="12" type="primary">gspG</name>
    <name evidence="12" type="ORF">VVD49_20575</name>
</gene>
<evidence type="ECO:0000313" key="13">
    <source>
        <dbReference type="Proteomes" id="UP001331561"/>
    </source>
</evidence>
<accession>A0ABU6K8W9</accession>
<protein>
    <recommendedName>
        <fullName evidence="3">Type II secretion system core protein G</fullName>
    </recommendedName>
</protein>
<evidence type="ECO:0000256" key="1">
    <source>
        <dbReference type="ARBA" id="ARBA00004377"/>
    </source>
</evidence>
<dbReference type="PANTHER" id="PTHR30093:SF44">
    <property type="entry name" value="TYPE II SECRETION SYSTEM CORE PROTEIN G"/>
    <property type="match status" value="1"/>
</dbReference>
<keyword evidence="7 10" id="KW-0812">Transmembrane</keyword>
<evidence type="ECO:0000256" key="8">
    <source>
        <dbReference type="ARBA" id="ARBA00022989"/>
    </source>
</evidence>
<name>A0ABU6K8W9_9RHOO</name>
<dbReference type="InterPro" id="IPR000983">
    <property type="entry name" value="Bac_GSPG_pilin"/>
</dbReference>
<dbReference type="PRINTS" id="PR00813">
    <property type="entry name" value="BCTERIALGSPG"/>
</dbReference>
<dbReference type="PROSITE" id="PS00409">
    <property type="entry name" value="PROKAR_NTER_METHYL"/>
    <property type="match status" value="1"/>
</dbReference>
<keyword evidence="8 10" id="KW-1133">Transmembrane helix</keyword>
<dbReference type="RefSeq" id="WP_327601118.1">
    <property type="nucleotide sequence ID" value="NZ_JAYXHS010000005.1"/>
</dbReference>
<keyword evidence="9 10" id="KW-0472">Membrane</keyword>
<comment type="similarity">
    <text evidence="2">Belongs to the GSP G family.</text>
</comment>
<evidence type="ECO:0000259" key="11">
    <source>
        <dbReference type="Pfam" id="PF08334"/>
    </source>
</evidence>
<evidence type="ECO:0000256" key="10">
    <source>
        <dbReference type="SAM" id="Phobius"/>
    </source>
</evidence>
<dbReference type="NCBIfam" id="TIGR01710">
    <property type="entry name" value="typeII_sec_gspG"/>
    <property type="match status" value="1"/>
</dbReference>
<evidence type="ECO:0000256" key="4">
    <source>
        <dbReference type="ARBA" id="ARBA00022475"/>
    </source>
</evidence>
<dbReference type="Gene3D" id="3.30.700.10">
    <property type="entry name" value="Glycoprotein, Type 4 Pilin"/>
    <property type="match status" value="1"/>
</dbReference>
<dbReference type="NCBIfam" id="TIGR02532">
    <property type="entry name" value="IV_pilin_GFxxxE"/>
    <property type="match status" value="1"/>
</dbReference>
<evidence type="ECO:0000256" key="6">
    <source>
        <dbReference type="ARBA" id="ARBA00022519"/>
    </source>
</evidence>
<comment type="caution">
    <text evidence="12">The sequence shown here is derived from an EMBL/GenBank/DDBJ whole genome shotgun (WGS) entry which is preliminary data.</text>
</comment>
<organism evidence="12 13">
    <name type="scientific">Uliginosibacterium silvisoli</name>
    <dbReference type="NCBI Taxonomy" id="3114758"/>
    <lineage>
        <taxon>Bacteria</taxon>
        <taxon>Pseudomonadati</taxon>
        <taxon>Pseudomonadota</taxon>
        <taxon>Betaproteobacteria</taxon>
        <taxon>Rhodocyclales</taxon>
        <taxon>Zoogloeaceae</taxon>
        <taxon>Uliginosibacterium</taxon>
    </lineage>
</organism>
<evidence type="ECO:0000256" key="2">
    <source>
        <dbReference type="ARBA" id="ARBA00009984"/>
    </source>
</evidence>
<evidence type="ECO:0000256" key="7">
    <source>
        <dbReference type="ARBA" id="ARBA00022692"/>
    </source>
</evidence>
<keyword evidence="13" id="KW-1185">Reference proteome</keyword>
<dbReference type="PANTHER" id="PTHR30093">
    <property type="entry name" value="GENERAL SECRETION PATHWAY PROTEIN G"/>
    <property type="match status" value="1"/>
</dbReference>
<dbReference type="Proteomes" id="UP001331561">
    <property type="component" value="Unassembled WGS sequence"/>
</dbReference>
<feature type="domain" description="Type II secretion system protein GspG C-terminal" evidence="11">
    <location>
        <begin position="40"/>
        <end position="149"/>
    </location>
</feature>
<dbReference type="InterPro" id="IPR013545">
    <property type="entry name" value="T2SS_protein-GspG_C"/>
</dbReference>
<keyword evidence="4" id="KW-1003">Cell membrane</keyword>
<sequence length="150" mass="16511">MQHSRNHHSKRSLAQRGFTLIEIMIVIVIMGILAALIVPKIMDKPDEARTAAARQDIQTIMTALKLYKLDNRAYPSSDQGLNALITAPTLAPLPPNWKKGGYLERLPKDPWGQDYQYLQPGLHGDIDVWSLGADHEAGGEGSNADIGSWG</sequence>
<feature type="transmembrane region" description="Helical" evidence="10">
    <location>
        <begin position="20"/>
        <end position="38"/>
    </location>
</feature>
<dbReference type="InterPro" id="IPR010054">
    <property type="entry name" value="Type2_sec_GspG"/>
</dbReference>